<keyword evidence="2" id="KW-1185">Reference proteome</keyword>
<evidence type="ECO:0000313" key="2">
    <source>
        <dbReference type="Proteomes" id="UP001144280"/>
    </source>
</evidence>
<dbReference type="EMBL" id="BSDI01000033">
    <property type="protein sequence ID" value="GLI00611.1"/>
    <property type="molecule type" value="Genomic_DNA"/>
</dbReference>
<proteinExistence type="predicted"/>
<evidence type="ECO:0000313" key="1">
    <source>
        <dbReference type="EMBL" id="GLI00611.1"/>
    </source>
</evidence>
<comment type="caution">
    <text evidence="1">The sequence shown here is derived from an EMBL/GenBank/DDBJ whole genome shotgun (WGS) entry which is preliminary data.</text>
</comment>
<name>A0ABQ5R223_9ACTN</name>
<dbReference type="Proteomes" id="UP001144280">
    <property type="component" value="Unassembled WGS sequence"/>
</dbReference>
<gene>
    <name evidence="1" type="ORF">Pa4123_58870</name>
</gene>
<reference evidence="1" key="1">
    <citation type="submission" date="2022-12" db="EMBL/GenBank/DDBJ databases">
        <title>New Phytohabitans aurantiacus sp. RD004123 nov., an actinomycete isolated from soil.</title>
        <authorList>
            <person name="Triningsih D.W."/>
            <person name="Harunari E."/>
            <person name="Igarashi Y."/>
        </authorList>
    </citation>
    <scope>NUCLEOTIDE SEQUENCE</scope>
    <source>
        <strain evidence="1">RD004123</strain>
    </source>
</reference>
<organism evidence="1 2">
    <name type="scientific">Phytohabitans aurantiacus</name>
    <dbReference type="NCBI Taxonomy" id="3016789"/>
    <lineage>
        <taxon>Bacteria</taxon>
        <taxon>Bacillati</taxon>
        <taxon>Actinomycetota</taxon>
        <taxon>Actinomycetes</taxon>
        <taxon>Micromonosporales</taxon>
        <taxon>Micromonosporaceae</taxon>
    </lineage>
</organism>
<sequence length="154" mass="17014">MPAAQGSSPDIASLECHSGQMRINSRALDRFDVVSWQRIAERVSEWTAPHSPVMAEIVASIQASAVDQMAGFMSMHDLAVTTTPVPDIGPIDVIWIRPQPSNGPDSQQVLIEHCPATGWDDRIMRPAPEAVSLFWRFAREKWGIEPARGRASKQ</sequence>
<protein>
    <submittedName>
        <fullName evidence="1">Uncharacterized protein</fullName>
    </submittedName>
</protein>
<accession>A0ABQ5R223</accession>